<evidence type="ECO:0000313" key="1">
    <source>
        <dbReference type="EMBL" id="KKN76084.1"/>
    </source>
</evidence>
<dbReference type="InterPro" id="IPR036390">
    <property type="entry name" value="WH_DNA-bd_sf"/>
</dbReference>
<organism evidence="1">
    <name type="scientific">marine sediment metagenome</name>
    <dbReference type="NCBI Taxonomy" id="412755"/>
    <lineage>
        <taxon>unclassified sequences</taxon>
        <taxon>metagenomes</taxon>
        <taxon>ecological metagenomes</taxon>
    </lineage>
</organism>
<protein>
    <recommendedName>
        <fullName evidence="2">Helix-turn-helix type 11 domain-containing protein</fullName>
    </recommendedName>
</protein>
<accession>A0A0F9TA51</accession>
<dbReference type="Pfam" id="PF13412">
    <property type="entry name" value="HTH_24"/>
    <property type="match status" value="1"/>
</dbReference>
<reference evidence="1" key="1">
    <citation type="journal article" date="2015" name="Nature">
        <title>Complex archaea that bridge the gap between prokaryotes and eukaryotes.</title>
        <authorList>
            <person name="Spang A."/>
            <person name="Saw J.H."/>
            <person name="Jorgensen S.L."/>
            <person name="Zaremba-Niedzwiedzka K."/>
            <person name="Martijn J."/>
            <person name="Lind A.E."/>
            <person name="van Eijk R."/>
            <person name="Schleper C."/>
            <person name="Guy L."/>
            <person name="Ettema T.J."/>
        </authorList>
    </citation>
    <scope>NUCLEOTIDE SEQUENCE</scope>
</reference>
<name>A0A0F9TA51_9ZZZZ</name>
<dbReference type="EMBL" id="LAZR01000300">
    <property type="protein sequence ID" value="KKN76084.1"/>
    <property type="molecule type" value="Genomic_DNA"/>
</dbReference>
<evidence type="ECO:0008006" key="2">
    <source>
        <dbReference type="Google" id="ProtNLM"/>
    </source>
</evidence>
<dbReference type="AlphaFoldDB" id="A0A0F9TA51"/>
<sequence length="56" mass="6596">MKKRPLNRIEKEILRVVLKENRPLSANEISKISGISWITVKKYFPILIKKKVVEYG</sequence>
<gene>
    <name evidence="1" type="ORF">LCGC14_0374740</name>
</gene>
<dbReference type="SUPFAM" id="SSF46785">
    <property type="entry name" value="Winged helix' DNA-binding domain"/>
    <property type="match status" value="1"/>
</dbReference>
<proteinExistence type="predicted"/>
<comment type="caution">
    <text evidence="1">The sequence shown here is derived from an EMBL/GenBank/DDBJ whole genome shotgun (WGS) entry which is preliminary data.</text>
</comment>